<evidence type="ECO:0000313" key="2">
    <source>
        <dbReference type="EMBL" id="SFP09232.1"/>
    </source>
</evidence>
<proteinExistence type="predicted"/>
<sequence length="306" mass="33536">MRRLINLFSLAIALVTTPVVAQSTEGSGPAIGTEVFVSTDSDETTVWRVAGNFDLRNAPDGSRIGVRVEKAWYDPLGLGAHERERIFLQAADGSGNVNWSVSVGTDGDTLIGSASINDNKTFRKEAFIERDIVETPIGLEQGLYSTFAGAAIDLPADEKNVFTLLAGVQEFTGDNVRLHLRGNFVHVLDSDAGLSAQLRTRYFHSTVPEEYDYFSPEDYGQILPILQMRRFVDGWQLLAVGGIGIQRSTGTDWKQANYAEARVISPTQGNWFVSGEAIYSQTPGTNTVVGSGYDYFQARIGLTHRF</sequence>
<dbReference type="EMBL" id="FOWZ01000002">
    <property type="protein sequence ID" value="SFP09232.1"/>
    <property type="molecule type" value="Genomic_DNA"/>
</dbReference>
<gene>
    <name evidence="2" type="ORF">SAMN04488060_1379</name>
</gene>
<accession>A0A1I5MI06</accession>
<dbReference type="AlphaFoldDB" id="A0A1I5MI06"/>
<name>A0A1I5MI06_9SPHN</name>
<dbReference type="STRING" id="604088.SAMN04488060_1379"/>
<reference evidence="3" key="1">
    <citation type="submission" date="2016-10" db="EMBL/GenBank/DDBJ databases">
        <authorList>
            <person name="Varghese N."/>
            <person name="Submissions S."/>
        </authorList>
    </citation>
    <scope>NUCLEOTIDE SEQUENCE [LARGE SCALE GENOMIC DNA]</scope>
    <source>
        <strain evidence="3">CGMCC 1.7715</strain>
    </source>
</reference>
<dbReference type="RefSeq" id="WP_090479126.1">
    <property type="nucleotide sequence ID" value="NZ_FOWZ01000002.1"/>
</dbReference>
<dbReference type="Proteomes" id="UP000199331">
    <property type="component" value="Unassembled WGS sequence"/>
</dbReference>
<protein>
    <submittedName>
        <fullName evidence="2">Uncharacterized protein</fullName>
    </submittedName>
</protein>
<feature type="chain" id="PRO_5011722565" evidence="1">
    <location>
        <begin position="22"/>
        <end position="306"/>
    </location>
</feature>
<keyword evidence="1" id="KW-0732">Signal</keyword>
<feature type="signal peptide" evidence="1">
    <location>
        <begin position="1"/>
        <end position="21"/>
    </location>
</feature>
<evidence type="ECO:0000256" key="1">
    <source>
        <dbReference type="SAM" id="SignalP"/>
    </source>
</evidence>
<evidence type="ECO:0000313" key="3">
    <source>
        <dbReference type="Proteomes" id="UP000199331"/>
    </source>
</evidence>
<keyword evidence="3" id="KW-1185">Reference proteome</keyword>
<organism evidence="2 3">
    <name type="scientific">Qipengyuania nanhaisediminis</name>
    <dbReference type="NCBI Taxonomy" id="604088"/>
    <lineage>
        <taxon>Bacteria</taxon>
        <taxon>Pseudomonadati</taxon>
        <taxon>Pseudomonadota</taxon>
        <taxon>Alphaproteobacteria</taxon>
        <taxon>Sphingomonadales</taxon>
        <taxon>Erythrobacteraceae</taxon>
        <taxon>Qipengyuania</taxon>
    </lineage>
</organism>